<dbReference type="InterPro" id="IPR002881">
    <property type="entry name" value="DUF58"/>
</dbReference>
<name>A0A1I3CHS9_9PLAN</name>
<dbReference type="RefSeq" id="WP_092047975.1">
    <property type="nucleotide sequence ID" value="NZ_FOQD01000002.1"/>
</dbReference>
<evidence type="ECO:0000259" key="1">
    <source>
        <dbReference type="Pfam" id="PF01882"/>
    </source>
</evidence>
<protein>
    <recommendedName>
        <fullName evidence="1">DUF58 domain-containing protein</fullName>
    </recommendedName>
</protein>
<dbReference type="Pfam" id="PF01882">
    <property type="entry name" value="DUF58"/>
    <property type="match status" value="1"/>
</dbReference>
<feature type="domain" description="DUF58" evidence="1">
    <location>
        <begin position="50"/>
        <end position="256"/>
    </location>
</feature>
<dbReference type="PANTHER" id="PTHR33608:SF7">
    <property type="entry name" value="DUF58 DOMAIN-CONTAINING PROTEIN"/>
    <property type="match status" value="1"/>
</dbReference>
<dbReference type="Proteomes" id="UP000199518">
    <property type="component" value="Unassembled WGS sequence"/>
</dbReference>
<dbReference type="STRING" id="1576369.SAMN05421753_102291"/>
<organism evidence="2 3">
    <name type="scientific">Planctomicrobium piriforme</name>
    <dbReference type="NCBI Taxonomy" id="1576369"/>
    <lineage>
        <taxon>Bacteria</taxon>
        <taxon>Pseudomonadati</taxon>
        <taxon>Planctomycetota</taxon>
        <taxon>Planctomycetia</taxon>
        <taxon>Planctomycetales</taxon>
        <taxon>Planctomycetaceae</taxon>
        <taxon>Planctomicrobium</taxon>
    </lineage>
</organism>
<reference evidence="3" key="1">
    <citation type="submission" date="2016-10" db="EMBL/GenBank/DDBJ databases">
        <authorList>
            <person name="Varghese N."/>
            <person name="Submissions S."/>
        </authorList>
    </citation>
    <scope>NUCLEOTIDE SEQUENCE [LARGE SCALE GENOMIC DNA]</scope>
    <source>
        <strain evidence="3">DSM 26348</strain>
    </source>
</reference>
<accession>A0A1I3CHS9</accession>
<dbReference type="InterPro" id="IPR036465">
    <property type="entry name" value="vWFA_dom_sf"/>
</dbReference>
<gene>
    <name evidence="2" type="ORF">SAMN05421753_102291</name>
</gene>
<dbReference type="AlphaFoldDB" id="A0A1I3CHS9"/>
<sequence length="299" mass="34005">MSESAFQLVDPAFFSRLESIELRARGIVEGFMQGLHRSPFVGYSVEFASHRKYAPGDDLRHVNWKLYARQKRLYVKEFDAETNLNLYIILDISRSMTCANTGMSKLDYGSALGAALAHLALKQRDAAGITLFAEDVVAHLDSKARPQQLDEILRLIAGTPPNQPSNVGRALQQAAELCRHRGLVVVISDCFGDLEGIVQGLEQLRFRKHEVLLFHVWDLWERSLPLEGRIRFEDLETGTEIPAYAEGIRDAYKKRVDRWCSELEDECLSRGIDRIELTTDQPLDSALFNYLVKRSKMFS</sequence>
<dbReference type="PANTHER" id="PTHR33608">
    <property type="entry name" value="BLL2464 PROTEIN"/>
    <property type="match status" value="1"/>
</dbReference>
<dbReference type="EMBL" id="FOQD01000002">
    <property type="protein sequence ID" value="SFH74134.1"/>
    <property type="molecule type" value="Genomic_DNA"/>
</dbReference>
<keyword evidence="3" id="KW-1185">Reference proteome</keyword>
<dbReference type="OrthoDB" id="9778037at2"/>
<dbReference type="Gene3D" id="3.40.50.410">
    <property type="entry name" value="von Willebrand factor, type A domain"/>
    <property type="match status" value="1"/>
</dbReference>
<dbReference type="SUPFAM" id="SSF53300">
    <property type="entry name" value="vWA-like"/>
    <property type="match status" value="1"/>
</dbReference>
<evidence type="ECO:0000313" key="2">
    <source>
        <dbReference type="EMBL" id="SFH74134.1"/>
    </source>
</evidence>
<proteinExistence type="predicted"/>
<evidence type="ECO:0000313" key="3">
    <source>
        <dbReference type="Proteomes" id="UP000199518"/>
    </source>
</evidence>